<dbReference type="GeneID" id="103308302"/>
<feature type="domain" description="CFAP61 dimerisation" evidence="1">
    <location>
        <begin position="178"/>
        <end position="286"/>
    </location>
</feature>
<keyword evidence="3" id="KW-1185">Reference proteome</keyword>
<dbReference type="Pfam" id="PF23150">
    <property type="entry name" value="CFAP61_dimer"/>
    <property type="match status" value="1"/>
</dbReference>
<dbReference type="InterPro" id="IPR056299">
    <property type="entry name" value="CFAP61_dimer"/>
</dbReference>
<dbReference type="PANTHER" id="PTHR21178">
    <property type="entry name" value="CILIA- AND FLAGELLA-ASSOCIATED PROTEIN 61"/>
    <property type="match status" value="1"/>
</dbReference>
<dbReference type="EnsemblMetazoa" id="XM_008181447.3">
    <property type="protein sequence ID" value="XP_008179669.1"/>
    <property type="gene ID" value="LOC103308302"/>
</dbReference>
<reference evidence="2" key="2">
    <citation type="submission" date="2022-06" db="UniProtKB">
        <authorList>
            <consortium name="EnsemblMetazoa"/>
        </authorList>
    </citation>
    <scope>IDENTIFICATION</scope>
</reference>
<evidence type="ECO:0000313" key="2">
    <source>
        <dbReference type="EnsemblMetazoa" id="XP_008179669.1"/>
    </source>
</evidence>
<accession>A0A8R1WZ06</accession>
<sequence length="356" mass="41755">MINVLIESNINRSRIVYAETKAKENIPFITNKFILSAVYNELNKQGIRIYKKCEFEKLTLNGDRTRIRKVTFRAAGDGRLTIDCAALFWFDQKFVSKVNWFTMLQSALRFDGHLVVNTSFETNIEYVYAAGPMARFMHNDSFIVANHMYYNRLEIGARLANVLMKRLGITENDASNDEYVQPLFVYCQLPGKYNFLHTEMPVWRCLKTSFRSFSTGNVTDGYFEIVVNTNGEVQALSCYSNKEFKYLNLINLCGKHVDFFNDMIGRFKTNSIPCFFDYFNQSWSYPLYSDRFWILEETKLKRDNKTSQLSRGRIDKIYGEKINTILMKFVVKNADDFPMFSHTTDWRKTTDEYNTV</sequence>
<dbReference type="SUPFAM" id="SSF51905">
    <property type="entry name" value="FAD/NAD(P)-binding domain"/>
    <property type="match status" value="1"/>
</dbReference>
<organism evidence="2 3">
    <name type="scientific">Acyrthosiphon pisum</name>
    <name type="common">Pea aphid</name>
    <dbReference type="NCBI Taxonomy" id="7029"/>
    <lineage>
        <taxon>Eukaryota</taxon>
        <taxon>Metazoa</taxon>
        <taxon>Ecdysozoa</taxon>
        <taxon>Arthropoda</taxon>
        <taxon>Hexapoda</taxon>
        <taxon>Insecta</taxon>
        <taxon>Pterygota</taxon>
        <taxon>Neoptera</taxon>
        <taxon>Paraneoptera</taxon>
        <taxon>Hemiptera</taxon>
        <taxon>Sternorrhyncha</taxon>
        <taxon>Aphidomorpha</taxon>
        <taxon>Aphidoidea</taxon>
        <taxon>Aphididae</taxon>
        <taxon>Macrosiphini</taxon>
        <taxon>Acyrthosiphon</taxon>
    </lineage>
</organism>
<proteinExistence type="predicted"/>
<dbReference type="RefSeq" id="XP_008179669.1">
    <property type="nucleotide sequence ID" value="XM_008181447.3"/>
</dbReference>
<dbReference type="AlphaFoldDB" id="A0A8R1WZ06"/>
<dbReference type="PANTHER" id="PTHR21178:SF8">
    <property type="entry name" value="CILIA- AND FLAGELLA-ASSOCIATED PROTEIN 61"/>
    <property type="match status" value="1"/>
</dbReference>
<dbReference type="OrthoDB" id="382863at2759"/>
<dbReference type="InterPro" id="IPR036188">
    <property type="entry name" value="FAD/NAD-bd_sf"/>
</dbReference>
<dbReference type="InterPro" id="IPR038884">
    <property type="entry name" value="CFAP61"/>
</dbReference>
<protein>
    <recommendedName>
        <fullName evidence="1">CFAP61 dimerisation domain-containing protein</fullName>
    </recommendedName>
</protein>
<dbReference type="KEGG" id="api:103308302"/>
<evidence type="ECO:0000259" key="1">
    <source>
        <dbReference type="Pfam" id="PF23150"/>
    </source>
</evidence>
<dbReference type="Gene3D" id="3.50.50.60">
    <property type="entry name" value="FAD/NAD(P)-binding domain"/>
    <property type="match status" value="2"/>
</dbReference>
<reference evidence="3" key="1">
    <citation type="submission" date="2010-06" db="EMBL/GenBank/DDBJ databases">
        <authorList>
            <person name="Jiang H."/>
            <person name="Abraham K."/>
            <person name="Ali S."/>
            <person name="Alsbrooks S.L."/>
            <person name="Anim B.N."/>
            <person name="Anosike U.S."/>
            <person name="Attaway T."/>
            <person name="Bandaranaike D.P."/>
            <person name="Battles P.K."/>
            <person name="Bell S.N."/>
            <person name="Bell A.V."/>
            <person name="Beltran B."/>
            <person name="Bickham C."/>
            <person name="Bustamante Y."/>
            <person name="Caleb T."/>
            <person name="Canada A."/>
            <person name="Cardenas V."/>
            <person name="Carter K."/>
            <person name="Chacko J."/>
            <person name="Chandrabose M.N."/>
            <person name="Chavez D."/>
            <person name="Chavez A."/>
            <person name="Chen L."/>
            <person name="Chu H.-S."/>
            <person name="Claassen K.J."/>
            <person name="Cockrell R."/>
            <person name="Collins M."/>
            <person name="Cooper J.A."/>
            <person name="Cree A."/>
            <person name="Curry S.M."/>
            <person name="Da Y."/>
            <person name="Dao M.D."/>
            <person name="Das B."/>
            <person name="Davila M.-L."/>
            <person name="Davy-Carroll L."/>
            <person name="Denson S."/>
            <person name="Dinh H."/>
            <person name="Ebong V.E."/>
            <person name="Edwards J.R."/>
            <person name="Egan A."/>
            <person name="El-Daye J."/>
            <person name="Escobedo L."/>
            <person name="Fernandez S."/>
            <person name="Fernando P.R."/>
            <person name="Flagg N."/>
            <person name="Forbes L.D."/>
            <person name="Fowler R.G."/>
            <person name="Fu Q."/>
            <person name="Gabisi R.A."/>
            <person name="Ganer J."/>
            <person name="Garbino Pronczuk A."/>
            <person name="Garcia R.M."/>
            <person name="Garner T."/>
            <person name="Garrett T.E."/>
            <person name="Gonzalez D.A."/>
            <person name="Hamid H."/>
            <person name="Hawkins E.S."/>
            <person name="Hirani K."/>
            <person name="Hogues M.E."/>
            <person name="Hollins B."/>
            <person name="Hsiao C.-H."/>
            <person name="Jabil R."/>
            <person name="James M.L."/>
            <person name="Jhangiani S.N."/>
            <person name="Johnson B."/>
            <person name="Johnson Q."/>
            <person name="Joshi V."/>
            <person name="Kalu J.B."/>
            <person name="Kam C."/>
            <person name="Kashfia A."/>
            <person name="Keebler J."/>
            <person name="Kisamo H."/>
            <person name="Kovar C.L."/>
            <person name="Lago L.A."/>
            <person name="Lai C.-Y."/>
            <person name="Laidlaw J."/>
            <person name="Lara F."/>
            <person name="Le T.-K."/>
            <person name="Lee S.L."/>
            <person name="Legall F.H."/>
            <person name="Lemon S.J."/>
            <person name="Lewis L.R."/>
            <person name="Li B."/>
            <person name="Liu Y."/>
            <person name="Liu Y.-S."/>
            <person name="Lopez J."/>
            <person name="Lozado R.J."/>
            <person name="Lu J."/>
            <person name="Madu R.C."/>
            <person name="Maheshwari M."/>
            <person name="Maheshwari R."/>
            <person name="Malloy K."/>
            <person name="Martinez E."/>
            <person name="Mathew T."/>
            <person name="Mercado I.C."/>
            <person name="Mercado C."/>
            <person name="Meyer B."/>
            <person name="Montgomery K."/>
            <person name="Morgan M.B."/>
            <person name="Munidasa M."/>
            <person name="Nazareth L.V."/>
            <person name="Nelson J."/>
            <person name="Ng B.M."/>
            <person name="Nguyen N.B."/>
            <person name="Nguyen P.Q."/>
            <person name="Nguyen T."/>
            <person name="Obregon M."/>
            <person name="Okwuonu G.O."/>
            <person name="Onwere C.G."/>
            <person name="Orozco G."/>
            <person name="Parra A."/>
            <person name="Patel S."/>
            <person name="Patil S."/>
            <person name="Perez A."/>
            <person name="Perez Y."/>
            <person name="Pham C."/>
            <person name="Primus E.L."/>
            <person name="Pu L.-L."/>
            <person name="Puazo M."/>
            <person name="Qin X."/>
            <person name="Quiroz J.B."/>
            <person name="Reese J."/>
            <person name="Richards S."/>
            <person name="Rives C.M."/>
            <person name="Robberts R."/>
            <person name="Ruiz S.J."/>
            <person name="Ruiz M.J."/>
            <person name="Santibanez J."/>
            <person name="Schneider B.W."/>
            <person name="Sisson I."/>
            <person name="Smith M."/>
            <person name="Sodergren E."/>
            <person name="Song X.-Z."/>
            <person name="Song B.B."/>
            <person name="Summersgill H."/>
            <person name="Thelus R."/>
            <person name="Thornton R.D."/>
            <person name="Trejos Z.Y."/>
            <person name="Usmani K."/>
            <person name="Vattathil S."/>
            <person name="Villasana D."/>
            <person name="Walker D.L."/>
            <person name="Wang S."/>
            <person name="Wang K."/>
            <person name="White C.S."/>
            <person name="Williams A.C."/>
            <person name="Williamson J."/>
            <person name="Wilson K."/>
            <person name="Woghiren I.O."/>
            <person name="Woodworth J.R."/>
            <person name="Worley K.C."/>
            <person name="Wright R.A."/>
            <person name="Wu W."/>
            <person name="Young L."/>
            <person name="Zhang L."/>
            <person name="Zhang J."/>
            <person name="Zhu Y."/>
            <person name="Muzny D.M."/>
            <person name="Weinstock G."/>
            <person name="Gibbs R.A."/>
        </authorList>
    </citation>
    <scope>NUCLEOTIDE SEQUENCE [LARGE SCALE GENOMIC DNA]</scope>
    <source>
        <strain evidence="3">LSR1</strain>
    </source>
</reference>
<dbReference type="Proteomes" id="UP000007819">
    <property type="component" value="Chromosome X"/>
</dbReference>
<evidence type="ECO:0000313" key="3">
    <source>
        <dbReference type="Proteomes" id="UP000007819"/>
    </source>
</evidence>
<name>A0A8R1WZ06_ACYPI</name>